<sequence length="260" mass="28115">MSDIAMPSAFLGHGSPMNAVETNRWTESWQTFGLDSPKPRAILVISAHWYINATAVTAMPSPRTIHDFYGFPDELFAVQYPASGDPDLAQEIAEVLAPHSVELDRDSWGIDHGAWSVLVHVRPEADVPVIQLSIDASKPLADHFALGVALEPLRALGIMIIGSGNVVHNLGRIDWSSPDGGYDSTRRFDERAREIMTSDPASIGQLLDHPDWSAAVPTPEHFLPLAYIAGIAAAAGTTAQTLIEGYAFGSLSMTSYVVNR</sequence>
<comment type="similarity">
    <text evidence="2">Belongs to the DODA-type extradiol aromatic ring-opening dioxygenase family.</text>
</comment>
<dbReference type="InterPro" id="IPR004183">
    <property type="entry name" value="Xdiol_dOase_suB"/>
</dbReference>
<dbReference type="Pfam" id="PF02900">
    <property type="entry name" value="LigB"/>
    <property type="match status" value="1"/>
</dbReference>
<reference evidence="7" key="1">
    <citation type="submission" date="2020-05" db="EMBL/GenBank/DDBJ databases">
        <authorList>
            <person name="Chiriac C."/>
            <person name="Salcher M."/>
            <person name="Ghai R."/>
            <person name="Kavagutti S V."/>
        </authorList>
    </citation>
    <scope>NUCLEOTIDE SEQUENCE</scope>
</reference>
<proteinExistence type="inferred from homology"/>
<dbReference type="Gene3D" id="3.40.830.10">
    <property type="entry name" value="LigB-like"/>
    <property type="match status" value="1"/>
</dbReference>
<comment type="cofactor">
    <cofactor evidence="1">
        <name>Zn(2+)</name>
        <dbReference type="ChEBI" id="CHEBI:29105"/>
    </cofactor>
</comment>
<evidence type="ECO:0000259" key="6">
    <source>
        <dbReference type="Pfam" id="PF02900"/>
    </source>
</evidence>
<organism evidence="7">
    <name type="scientific">freshwater metagenome</name>
    <dbReference type="NCBI Taxonomy" id="449393"/>
    <lineage>
        <taxon>unclassified sequences</taxon>
        <taxon>metagenomes</taxon>
        <taxon>ecological metagenomes</taxon>
    </lineage>
</organism>
<dbReference type="SUPFAM" id="SSF53213">
    <property type="entry name" value="LigB-like"/>
    <property type="match status" value="1"/>
</dbReference>
<dbReference type="PANTHER" id="PTHR30096">
    <property type="entry name" value="4,5-DOPA DIOXYGENASE EXTRADIOL-LIKE PROTEIN"/>
    <property type="match status" value="1"/>
</dbReference>
<keyword evidence="4" id="KW-0862">Zinc</keyword>
<dbReference type="EMBL" id="CAEZUP010000029">
    <property type="protein sequence ID" value="CAB4607416.1"/>
    <property type="molecule type" value="Genomic_DNA"/>
</dbReference>
<dbReference type="InterPro" id="IPR014436">
    <property type="entry name" value="Extradiol_dOase_DODA"/>
</dbReference>
<keyword evidence="5" id="KW-0560">Oxidoreductase</keyword>
<dbReference type="NCBIfam" id="NF007914">
    <property type="entry name" value="PRK10628.1"/>
    <property type="match status" value="1"/>
</dbReference>
<protein>
    <submittedName>
        <fullName evidence="7">Unannotated protein</fullName>
    </submittedName>
</protein>
<gene>
    <name evidence="7" type="ORF">UFOPK1835_00863</name>
</gene>
<evidence type="ECO:0000256" key="3">
    <source>
        <dbReference type="ARBA" id="ARBA00022723"/>
    </source>
</evidence>
<dbReference type="GO" id="GO:0016702">
    <property type="term" value="F:oxidoreductase activity, acting on single donors with incorporation of molecular oxygen, incorporation of two atoms of oxygen"/>
    <property type="evidence" value="ECO:0007669"/>
    <property type="project" value="UniProtKB-ARBA"/>
</dbReference>
<evidence type="ECO:0000313" key="7">
    <source>
        <dbReference type="EMBL" id="CAB4607416.1"/>
    </source>
</evidence>
<dbReference type="PIRSF" id="PIRSF006157">
    <property type="entry name" value="Doxgns_DODA"/>
    <property type="match status" value="1"/>
</dbReference>
<evidence type="ECO:0000256" key="2">
    <source>
        <dbReference type="ARBA" id="ARBA00007581"/>
    </source>
</evidence>
<evidence type="ECO:0000256" key="5">
    <source>
        <dbReference type="ARBA" id="ARBA00023002"/>
    </source>
</evidence>
<name>A0A6J6H2U2_9ZZZZ</name>
<dbReference type="AlphaFoldDB" id="A0A6J6H2U2"/>
<feature type="domain" description="Extradiol ring-cleavage dioxygenase class III enzyme subunit B" evidence="6">
    <location>
        <begin position="27"/>
        <end position="256"/>
    </location>
</feature>
<accession>A0A6J6H2U2</accession>
<dbReference type="GO" id="GO:0008198">
    <property type="term" value="F:ferrous iron binding"/>
    <property type="evidence" value="ECO:0007669"/>
    <property type="project" value="InterPro"/>
</dbReference>
<dbReference type="CDD" id="cd07363">
    <property type="entry name" value="45_DOPA_Dioxygenase"/>
    <property type="match status" value="1"/>
</dbReference>
<evidence type="ECO:0000256" key="1">
    <source>
        <dbReference type="ARBA" id="ARBA00001947"/>
    </source>
</evidence>
<evidence type="ECO:0000256" key="4">
    <source>
        <dbReference type="ARBA" id="ARBA00022833"/>
    </source>
</evidence>
<dbReference type="GO" id="GO:0008270">
    <property type="term" value="F:zinc ion binding"/>
    <property type="evidence" value="ECO:0007669"/>
    <property type="project" value="InterPro"/>
</dbReference>
<keyword evidence="3" id="KW-0479">Metal-binding</keyword>
<dbReference type="PANTHER" id="PTHR30096:SF0">
    <property type="entry name" value="4,5-DOPA DIOXYGENASE EXTRADIOL-LIKE PROTEIN"/>
    <property type="match status" value="1"/>
</dbReference>